<keyword evidence="12" id="KW-1185">Reference proteome</keyword>
<dbReference type="GO" id="GO:0005829">
    <property type="term" value="C:cytosol"/>
    <property type="evidence" value="ECO:0007669"/>
    <property type="project" value="TreeGrafter"/>
</dbReference>
<protein>
    <recommendedName>
        <fullName evidence="8">signal-recognition-particle GTPase</fullName>
        <ecNumber evidence="8">3.6.5.4</ecNumber>
    </recommendedName>
</protein>
<keyword evidence="5" id="KW-0342">GTP-binding</keyword>
<dbReference type="PANTHER" id="PTHR11564">
    <property type="entry name" value="SIGNAL RECOGNITION PARTICLE 54K PROTEIN SRP54"/>
    <property type="match status" value="1"/>
</dbReference>
<name>A0A7J7P2W3_9MAGN</name>
<evidence type="ECO:0000313" key="11">
    <source>
        <dbReference type="EMBL" id="KAF6173797.1"/>
    </source>
</evidence>
<evidence type="ECO:0000256" key="2">
    <source>
        <dbReference type="ARBA" id="ARBA00022741"/>
    </source>
</evidence>
<evidence type="ECO:0000259" key="10">
    <source>
        <dbReference type="SMART" id="SM00962"/>
    </source>
</evidence>
<gene>
    <name evidence="11" type="ORF">GIB67_003798</name>
</gene>
<comment type="catalytic activity">
    <reaction evidence="9">
        <text>GTP + H2O = GDP + phosphate + H(+)</text>
        <dbReference type="Rhea" id="RHEA:19669"/>
        <dbReference type="ChEBI" id="CHEBI:15377"/>
        <dbReference type="ChEBI" id="CHEBI:15378"/>
        <dbReference type="ChEBI" id="CHEBI:37565"/>
        <dbReference type="ChEBI" id="CHEBI:43474"/>
        <dbReference type="ChEBI" id="CHEBI:58189"/>
        <dbReference type="EC" id="3.6.5.4"/>
    </reaction>
    <physiologicalReaction direction="left-to-right" evidence="9">
        <dbReference type="Rhea" id="RHEA:19670"/>
    </physiologicalReaction>
</comment>
<dbReference type="GO" id="GO:0005525">
    <property type="term" value="F:GTP binding"/>
    <property type="evidence" value="ECO:0007669"/>
    <property type="project" value="UniProtKB-KW"/>
</dbReference>
<keyword evidence="4" id="KW-0694">RNA-binding</keyword>
<dbReference type="InterPro" id="IPR000897">
    <property type="entry name" value="SRP54_GTPase_dom"/>
</dbReference>
<dbReference type="InterPro" id="IPR022941">
    <property type="entry name" value="SRP54"/>
</dbReference>
<dbReference type="FunFam" id="3.40.50.300:FF:000022">
    <property type="entry name" value="Signal recognition particle 54 kDa subunit"/>
    <property type="match status" value="1"/>
</dbReference>
<feature type="domain" description="SRP54-type proteins GTP-binding" evidence="10">
    <location>
        <begin position="30"/>
        <end position="202"/>
    </location>
</feature>
<evidence type="ECO:0000256" key="7">
    <source>
        <dbReference type="ARBA" id="ARBA00023274"/>
    </source>
</evidence>
<evidence type="ECO:0000256" key="9">
    <source>
        <dbReference type="ARBA" id="ARBA00048157"/>
    </source>
</evidence>
<evidence type="ECO:0000256" key="3">
    <source>
        <dbReference type="ARBA" id="ARBA00022801"/>
    </source>
</evidence>
<dbReference type="GO" id="GO:0030942">
    <property type="term" value="F:endoplasmic reticulum signal peptide binding"/>
    <property type="evidence" value="ECO:0007669"/>
    <property type="project" value="TreeGrafter"/>
</dbReference>
<dbReference type="SMART" id="SM00962">
    <property type="entry name" value="SRP54"/>
    <property type="match status" value="1"/>
</dbReference>
<reference evidence="11 12" key="1">
    <citation type="journal article" date="2020" name="IScience">
        <title>Genome Sequencing of the Endangered Kingdonia uniflora (Circaeasteraceae, Ranunculales) Reveals Potential Mechanisms of Evolutionary Specialization.</title>
        <authorList>
            <person name="Sun Y."/>
            <person name="Deng T."/>
            <person name="Zhang A."/>
            <person name="Moore M.J."/>
            <person name="Landis J.B."/>
            <person name="Lin N."/>
            <person name="Zhang H."/>
            <person name="Zhang X."/>
            <person name="Huang J."/>
            <person name="Zhang X."/>
            <person name="Sun H."/>
            <person name="Wang H."/>
        </authorList>
    </citation>
    <scope>NUCLEOTIDE SEQUENCE [LARGE SCALE GENOMIC DNA]</scope>
    <source>
        <strain evidence="11">TB1705</strain>
        <tissue evidence="11">Leaf</tissue>
    </source>
</reference>
<organism evidence="11 12">
    <name type="scientific">Kingdonia uniflora</name>
    <dbReference type="NCBI Taxonomy" id="39325"/>
    <lineage>
        <taxon>Eukaryota</taxon>
        <taxon>Viridiplantae</taxon>
        <taxon>Streptophyta</taxon>
        <taxon>Embryophyta</taxon>
        <taxon>Tracheophyta</taxon>
        <taxon>Spermatophyta</taxon>
        <taxon>Magnoliopsida</taxon>
        <taxon>Ranunculales</taxon>
        <taxon>Circaeasteraceae</taxon>
        <taxon>Kingdonia</taxon>
    </lineage>
</organism>
<comment type="similarity">
    <text evidence="1">Belongs to the GTP-binding SRP family. SRP54 subfamily.</text>
</comment>
<keyword evidence="6" id="KW-0733">Signal recognition particle</keyword>
<dbReference type="EC" id="3.6.5.4" evidence="8"/>
<dbReference type="GO" id="GO:0006616">
    <property type="term" value="P:SRP-dependent cotranslational protein targeting to membrane, translocation"/>
    <property type="evidence" value="ECO:0007669"/>
    <property type="project" value="TreeGrafter"/>
</dbReference>
<dbReference type="PANTHER" id="PTHR11564:SF5">
    <property type="entry name" value="SIGNAL RECOGNITION PARTICLE SUBUNIT SRP54"/>
    <property type="match status" value="1"/>
</dbReference>
<evidence type="ECO:0000256" key="6">
    <source>
        <dbReference type="ARBA" id="ARBA00023135"/>
    </source>
</evidence>
<keyword evidence="3" id="KW-0378">Hydrolase</keyword>
<evidence type="ECO:0000256" key="4">
    <source>
        <dbReference type="ARBA" id="ARBA00022884"/>
    </source>
</evidence>
<keyword evidence="2" id="KW-0547">Nucleotide-binding</keyword>
<dbReference type="OrthoDB" id="1111525at2759"/>
<dbReference type="AlphaFoldDB" id="A0A7J7P2W3"/>
<dbReference type="GO" id="GO:0003924">
    <property type="term" value="F:GTPase activity"/>
    <property type="evidence" value="ECO:0007669"/>
    <property type="project" value="InterPro"/>
</dbReference>
<dbReference type="GO" id="GO:0008312">
    <property type="term" value="F:7S RNA binding"/>
    <property type="evidence" value="ECO:0007669"/>
    <property type="project" value="TreeGrafter"/>
</dbReference>
<evidence type="ECO:0000256" key="5">
    <source>
        <dbReference type="ARBA" id="ARBA00023134"/>
    </source>
</evidence>
<dbReference type="EMBL" id="JACGCM010000310">
    <property type="protein sequence ID" value="KAF6173797.1"/>
    <property type="molecule type" value="Genomic_DNA"/>
</dbReference>
<dbReference type="Proteomes" id="UP000541444">
    <property type="component" value="Unassembled WGS sequence"/>
</dbReference>
<evidence type="ECO:0000313" key="12">
    <source>
        <dbReference type="Proteomes" id="UP000541444"/>
    </source>
</evidence>
<evidence type="ECO:0000256" key="8">
    <source>
        <dbReference type="ARBA" id="ARBA00035672"/>
    </source>
</evidence>
<dbReference type="GO" id="GO:0005786">
    <property type="term" value="C:signal recognition particle, endoplasmic reticulum targeting"/>
    <property type="evidence" value="ECO:0007669"/>
    <property type="project" value="UniProtKB-KW"/>
</dbReference>
<dbReference type="Gene3D" id="3.40.50.300">
    <property type="entry name" value="P-loop containing nucleotide triphosphate hydrolases"/>
    <property type="match status" value="1"/>
</dbReference>
<sequence length="204" mass="22366">FQTPSRGVLLAAFQDNIVNGDNALFCARYPKVKYSVGLQGSKKPTACTKYTFHYQKKGWKPALVCTDTFRAGAFDQLKQNTTKAKIPFYGSYMESDPVKIAVESVDRFKQENGDLIIVDTCGRRKQEASLFEEMRQVSEATKPYLVIFVMDSSIGQATFDQAQAFKQSVSIGAAIITKMDGHAKGGGALSTVAATKSPVILIRT</sequence>
<comment type="caution">
    <text evidence="11">The sequence shown here is derived from an EMBL/GenBank/DDBJ whole genome shotgun (WGS) entry which is preliminary data.</text>
</comment>
<dbReference type="CDD" id="cd17875">
    <property type="entry name" value="SRP54_G"/>
    <property type="match status" value="1"/>
</dbReference>
<dbReference type="Pfam" id="PF00448">
    <property type="entry name" value="SRP54"/>
    <property type="match status" value="1"/>
</dbReference>
<dbReference type="SUPFAM" id="SSF52540">
    <property type="entry name" value="P-loop containing nucleoside triphosphate hydrolases"/>
    <property type="match status" value="1"/>
</dbReference>
<dbReference type="InterPro" id="IPR027417">
    <property type="entry name" value="P-loop_NTPase"/>
</dbReference>
<accession>A0A7J7P2W3</accession>
<feature type="non-terminal residue" evidence="11">
    <location>
        <position position="1"/>
    </location>
</feature>
<keyword evidence="7" id="KW-0687">Ribonucleoprotein</keyword>
<evidence type="ECO:0000256" key="1">
    <source>
        <dbReference type="ARBA" id="ARBA00005450"/>
    </source>
</evidence>
<proteinExistence type="inferred from homology"/>